<dbReference type="AlphaFoldDB" id="A0A4Z0YWK3"/>
<name>A0A4Z0YWK3_9PEZI</name>
<keyword evidence="2" id="KW-1185">Reference proteome</keyword>
<dbReference type="EMBL" id="SKBN01000151">
    <property type="protein sequence ID" value="TGJ81856.1"/>
    <property type="molecule type" value="Genomic_DNA"/>
</dbReference>
<dbReference type="OrthoDB" id="2013972at2759"/>
<reference evidence="1 2" key="1">
    <citation type="submission" date="2019-03" db="EMBL/GenBank/DDBJ databases">
        <title>Draft genome sequence of Xylaria hypoxylon DSM 108379, a ubiquitous saprotrophic-parasitic fungi on hardwood.</title>
        <authorList>
            <person name="Buettner E."/>
            <person name="Leonhardt S."/>
            <person name="Gebauer A.M."/>
            <person name="Liers C."/>
            <person name="Hofrichter M."/>
            <person name="Kellner H."/>
        </authorList>
    </citation>
    <scope>NUCLEOTIDE SEQUENCE [LARGE SCALE GENOMIC DNA]</scope>
    <source>
        <strain evidence="1 2">DSM 108379</strain>
    </source>
</reference>
<dbReference type="STRING" id="37992.A0A4Z0YWK3"/>
<sequence length="116" mass="13095">MPHGEALQHTYYYTQGRDGLMPALLLLEKCNESDLHATLQVGEFKNENISCSEKTCYLKVPDMKRWAQLAWSCLGDRSTGWSESDGDKWDDAIDDIVKQLANGDRIKVKDGETVTV</sequence>
<proteinExistence type="predicted"/>
<protein>
    <submittedName>
        <fullName evidence="1">Uncharacterized protein</fullName>
    </submittedName>
</protein>
<gene>
    <name evidence="1" type="ORF">E0Z10_g6925</name>
</gene>
<evidence type="ECO:0000313" key="2">
    <source>
        <dbReference type="Proteomes" id="UP000297716"/>
    </source>
</evidence>
<comment type="caution">
    <text evidence="1">The sequence shown here is derived from an EMBL/GenBank/DDBJ whole genome shotgun (WGS) entry which is preliminary data.</text>
</comment>
<accession>A0A4Z0YWK3</accession>
<organism evidence="1 2">
    <name type="scientific">Xylaria hypoxylon</name>
    <dbReference type="NCBI Taxonomy" id="37992"/>
    <lineage>
        <taxon>Eukaryota</taxon>
        <taxon>Fungi</taxon>
        <taxon>Dikarya</taxon>
        <taxon>Ascomycota</taxon>
        <taxon>Pezizomycotina</taxon>
        <taxon>Sordariomycetes</taxon>
        <taxon>Xylariomycetidae</taxon>
        <taxon>Xylariales</taxon>
        <taxon>Xylariaceae</taxon>
        <taxon>Xylaria</taxon>
    </lineage>
</organism>
<evidence type="ECO:0000313" key="1">
    <source>
        <dbReference type="EMBL" id="TGJ81856.1"/>
    </source>
</evidence>
<dbReference type="Proteomes" id="UP000297716">
    <property type="component" value="Unassembled WGS sequence"/>
</dbReference>